<dbReference type="InterPro" id="IPR039418">
    <property type="entry name" value="LexA-like"/>
</dbReference>
<dbReference type="CDD" id="cd06529">
    <property type="entry name" value="S24_LexA-like"/>
    <property type="match status" value="1"/>
</dbReference>
<reference evidence="5 6" key="1">
    <citation type="journal article" date="2014" name="Genome Announc.">
        <title>Draft Genome Sequence of Cytophaga fermentans JCM 21142T, a Facultative Anaerobe Isolated from Marine Mud.</title>
        <authorList>
            <person name="Starns D."/>
            <person name="Oshima K."/>
            <person name="Suda W."/>
            <person name="Iino T."/>
            <person name="Yuki M."/>
            <person name="Inoue J."/>
            <person name="Kitamura K."/>
            <person name="Iida T."/>
            <person name="Darby A."/>
            <person name="Hattori M."/>
            <person name="Ohkuma M."/>
        </authorList>
    </citation>
    <scope>NUCLEOTIDE SEQUENCE [LARGE SCALE GENOMIC DNA]</scope>
    <source>
        <strain evidence="5 6">JCM 21142</strain>
    </source>
</reference>
<dbReference type="InterPro" id="IPR015927">
    <property type="entry name" value="Peptidase_S24_S26A/B/C"/>
</dbReference>
<protein>
    <recommendedName>
        <fullName evidence="4">Peptidase S24/S26A/S26B/S26C domain-containing protein</fullName>
    </recommendedName>
</protein>
<evidence type="ECO:0000256" key="1">
    <source>
        <dbReference type="ARBA" id="ARBA00023015"/>
    </source>
</evidence>
<dbReference type="PANTHER" id="PTHR40661">
    <property type="match status" value="1"/>
</dbReference>
<keyword evidence="3" id="KW-0804">Transcription</keyword>
<keyword evidence="2" id="KW-0238">DNA-binding</keyword>
<sequence length="232" mass="26484">MNFASTKHRILQYIDHKDITKQDFFKKTGLKRGFLDADKLNASVTDIFIAKIIAAFPELNIEWLITGLGEMTKSTRQYDTADNDFSLAYEPKMEYQTVPLYDIEAYAGLVPLFKNGVEKPLEHISIPGIPKCDGAVHVTGDSMYPLLKSGDIVLYKKINNIKDNIFFGEMYLISVDMDGEEYVAVKYINKSELKDHIKLVSYNQYHAERDIPLEKVRALAFIKASIRINSMN</sequence>
<dbReference type="Gene3D" id="2.10.109.10">
    <property type="entry name" value="Umud Fragment, subunit A"/>
    <property type="match status" value="1"/>
</dbReference>
<dbReference type="AlphaFoldDB" id="W7Y167"/>
<dbReference type="RefSeq" id="WP_027470150.1">
    <property type="nucleotide sequence ID" value="NZ_KI912107.1"/>
</dbReference>
<dbReference type="Pfam" id="PF00717">
    <property type="entry name" value="Peptidase_S24"/>
    <property type="match status" value="1"/>
</dbReference>
<evidence type="ECO:0000313" key="6">
    <source>
        <dbReference type="Proteomes" id="UP000019402"/>
    </source>
</evidence>
<feature type="domain" description="Peptidase S24/S26A/S26B/S26C" evidence="4">
    <location>
        <begin position="128"/>
        <end position="218"/>
    </location>
</feature>
<gene>
    <name evidence="5" type="ORF">JCM21142_93368</name>
</gene>
<comment type="caution">
    <text evidence="5">The sequence shown here is derived from an EMBL/GenBank/DDBJ whole genome shotgun (WGS) entry which is preliminary data.</text>
</comment>
<name>W7Y167_9BACT</name>
<evidence type="ECO:0000313" key="5">
    <source>
        <dbReference type="EMBL" id="GAF04655.1"/>
    </source>
</evidence>
<dbReference type="InterPro" id="IPR036286">
    <property type="entry name" value="LexA/Signal_pep-like_sf"/>
</dbReference>
<dbReference type="GO" id="GO:0003677">
    <property type="term" value="F:DNA binding"/>
    <property type="evidence" value="ECO:0007669"/>
    <property type="project" value="UniProtKB-KW"/>
</dbReference>
<proteinExistence type="predicted"/>
<evidence type="ECO:0000259" key="4">
    <source>
        <dbReference type="Pfam" id="PF00717"/>
    </source>
</evidence>
<evidence type="ECO:0000256" key="3">
    <source>
        <dbReference type="ARBA" id="ARBA00023163"/>
    </source>
</evidence>
<dbReference type="EMBL" id="BAMD01000052">
    <property type="protein sequence ID" value="GAF04655.1"/>
    <property type="molecule type" value="Genomic_DNA"/>
</dbReference>
<keyword evidence="1" id="KW-0805">Transcription regulation</keyword>
<dbReference type="SUPFAM" id="SSF51306">
    <property type="entry name" value="LexA/Signal peptidase"/>
    <property type="match status" value="1"/>
</dbReference>
<accession>W7Y167</accession>
<evidence type="ECO:0000256" key="2">
    <source>
        <dbReference type="ARBA" id="ARBA00023125"/>
    </source>
</evidence>
<dbReference type="Proteomes" id="UP000019402">
    <property type="component" value="Unassembled WGS sequence"/>
</dbReference>
<organism evidence="5 6">
    <name type="scientific">Saccharicrinis fermentans DSM 9555 = JCM 21142</name>
    <dbReference type="NCBI Taxonomy" id="869213"/>
    <lineage>
        <taxon>Bacteria</taxon>
        <taxon>Pseudomonadati</taxon>
        <taxon>Bacteroidota</taxon>
        <taxon>Bacteroidia</taxon>
        <taxon>Marinilabiliales</taxon>
        <taxon>Marinilabiliaceae</taxon>
        <taxon>Saccharicrinis</taxon>
    </lineage>
</organism>
<dbReference type="PANTHER" id="PTHR40661:SF1">
    <property type="entry name" value="HTH CRO_C1-TYPE DOMAIN-CONTAINING PROTEIN"/>
    <property type="match status" value="1"/>
</dbReference>
<dbReference type="eggNOG" id="COG2932">
    <property type="taxonomic scope" value="Bacteria"/>
</dbReference>
<dbReference type="STRING" id="869213.GCA_000517085_00029"/>
<keyword evidence="6" id="KW-1185">Reference proteome</keyword>